<dbReference type="OrthoDB" id="5385072at2759"/>
<keyword evidence="3" id="KW-1185">Reference proteome</keyword>
<dbReference type="Proteomes" id="UP000053328">
    <property type="component" value="Unassembled WGS sequence"/>
</dbReference>
<feature type="region of interest" description="Disordered" evidence="1">
    <location>
        <begin position="1"/>
        <end position="145"/>
    </location>
</feature>
<protein>
    <submittedName>
        <fullName evidence="2">Uncharacterized protein</fullName>
    </submittedName>
</protein>
<feature type="compositionally biased region" description="Low complexity" evidence="1">
    <location>
        <begin position="104"/>
        <end position="114"/>
    </location>
</feature>
<dbReference type="STRING" id="91928.A0A0D2BQV5"/>
<feature type="compositionally biased region" description="Basic and acidic residues" evidence="1">
    <location>
        <begin position="339"/>
        <end position="353"/>
    </location>
</feature>
<evidence type="ECO:0000313" key="2">
    <source>
        <dbReference type="EMBL" id="KIW13524.1"/>
    </source>
</evidence>
<dbReference type="VEuPathDB" id="FungiDB:PV08_08712"/>
<dbReference type="EMBL" id="KN847497">
    <property type="protein sequence ID" value="KIW13524.1"/>
    <property type="molecule type" value="Genomic_DNA"/>
</dbReference>
<feature type="compositionally biased region" description="Polar residues" evidence="1">
    <location>
        <begin position="115"/>
        <end position="145"/>
    </location>
</feature>
<reference evidence="2 3" key="1">
    <citation type="submission" date="2015-01" db="EMBL/GenBank/DDBJ databases">
        <title>The Genome Sequence of Exophiala spinifera CBS89968.</title>
        <authorList>
            <consortium name="The Broad Institute Genomics Platform"/>
            <person name="Cuomo C."/>
            <person name="de Hoog S."/>
            <person name="Gorbushina A."/>
            <person name="Stielow B."/>
            <person name="Teixiera M."/>
            <person name="Abouelleil A."/>
            <person name="Chapman S.B."/>
            <person name="Priest M."/>
            <person name="Young S.K."/>
            <person name="Wortman J."/>
            <person name="Nusbaum C."/>
            <person name="Birren B."/>
        </authorList>
    </citation>
    <scope>NUCLEOTIDE SEQUENCE [LARGE SCALE GENOMIC DNA]</scope>
    <source>
        <strain evidence="2 3">CBS 89968</strain>
    </source>
</reference>
<feature type="region of interest" description="Disordered" evidence="1">
    <location>
        <begin position="244"/>
        <end position="353"/>
    </location>
</feature>
<proteinExistence type="predicted"/>
<feature type="compositionally biased region" description="Polar residues" evidence="1">
    <location>
        <begin position="53"/>
        <end position="63"/>
    </location>
</feature>
<name>A0A0D2BQV5_9EURO</name>
<evidence type="ECO:0000256" key="1">
    <source>
        <dbReference type="SAM" id="MobiDB-lite"/>
    </source>
</evidence>
<feature type="compositionally biased region" description="Low complexity" evidence="1">
    <location>
        <begin position="283"/>
        <end position="296"/>
    </location>
</feature>
<evidence type="ECO:0000313" key="3">
    <source>
        <dbReference type="Proteomes" id="UP000053328"/>
    </source>
</evidence>
<dbReference type="RefSeq" id="XP_016233740.1">
    <property type="nucleotide sequence ID" value="XM_016383037.1"/>
</dbReference>
<dbReference type="AlphaFoldDB" id="A0A0D2BQV5"/>
<feature type="compositionally biased region" description="Polar residues" evidence="1">
    <location>
        <begin position="260"/>
        <end position="269"/>
    </location>
</feature>
<dbReference type="HOGENOM" id="CLU_030520_1_0_1"/>
<gene>
    <name evidence="2" type="ORF">PV08_08712</name>
</gene>
<organism evidence="2 3">
    <name type="scientific">Exophiala spinifera</name>
    <dbReference type="NCBI Taxonomy" id="91928"/>
    <lineage>
        <taxon>Eukaryota</taxon>
        <taxon>Fungi</taxon>
        <taxon>Dikarya</taxon>
        <taxon>Ascomycota</taxon>
        <taxon>Pezizomycotina</taxon>
        <taxon>Eurotiomycetes</taxon>
        <taxon>Chaetothyriomycetidae</taxon>
        <taxon>Chaetothyriales</taxon>
        <taxon>Herpotrichiellaceae</taxon>
        <taxon>Exophiala</taxon>
    </lineage>
</organism>
<sequence>MSVLTVVGSNIPDPTLPYDYSRTHAPNPATLPIRPAQSTPPGAYTRSERRADNPTTNSQSTPSPRLGSHQHSRTISSSSSAAVPYRLPSSFPTQPPSAHARVTSSSHSRQSSASYTMNMQRQGTTASANSLPRRSTSGRSTLTNSPTSYVALMRKQKATVWCDRAQSTDPRLAAAQKAAKQRAALEVQSVNNSGRTSTLSSGGVVGKIRHGGVPKAPGYVPANLNGTSVPLRLSANEMLGDDEEAQSLGDNSMRHARTGSGRSSTNSAKYRSGYPRPDPARFSSTSTPPSGEGSPSRGIPEHSETPASQQEDRDDEDSFGELKDLSGPSSVQRAMEQAKVAEDLRRRGSVDERTMSMGAGVRLFVANPDIED</sequence>
<accession>A0A0D2BQV5</accession>
<dbReference type="GeneID" id="27335795"/>